<accession>A0A380KZB5</accession>
<keyword evidence="1" id="KW-0472">Membrane</keyword>
<evidence type="ECO:0000313" key="2">
    <source>
        <dbReference type="EMBL" id="SUN76985.1"/>
    </source>
</evidence>
<keyword evidence="1" id="KW-0812">Transmembrane</keyword>
<feature type="transmembrane region" description="Helical" evidence="1">
    <location>
        <begin position="12"/>
        <end position="32"/>
    </location>
</feature>
<protein>
    <submittedName>
        <fullName evidence="2">Uncharacterized protein</fullName>
    </submittedName>
</protein>
<evidence type="ECO:0000256" key="1">
    <source>
        <dbReference type="SAM" id="Phobius"/>
    </source>
</evidence>
<dbReference type="AlphaFoldDB" id="A0A380KZB5"/>
<gene>
    <name evidence="2" type="ORF">NCTC13765_01491</name>
</gene>
<reference evidence="2" key="1">
    <citation type="submission" date="2018-06" db="EMBL/GenBank/DDBJ databases">
        <authorList>
            <consortium name="Pathogen Informatics"/>
            <person name="Doyle S."/>
        </authorList>
    </citation>
    <scope>NUCLEOTIDE SEQUENCE [LARGE SCALE GENOMIC DNA]</scope>
    <source>
        <strain evidence="2">NCTC13765</strain>
    </source>
</reference>
<dbReference type="Proteomes" id="UP000254634">
    <property type="component" value="Unassembled WGS sequence"/>
</dbReference>
<name>A0A380KZB5_9STRE</name>
<keyword evidence="1" id="KW-1133">Transmembrane helix</keyword>
<dbReference type="EMBL" id="UHFR01000005">
    <property type="protein sequence ID" value="SUN76985.1"/>
    <property type="molecule type" value="Genomic_DNA"/>
</dbReference>
<keyword evidence="3" id="KW-1185">Reference proteome</keyword>
<sequence length="95" mass="11338">MIKRSRKELVSLGVILIGTIYTIVHYLVVVLHKMFLFYDSFAELKFWIEKLLIGLMLFIFFEHHKKEILSHVMDKIRSMCLKKIVIWSILLDSLI</sequence>
<proteinExistence type="predicted"/>
<feature type="transmembrane region" description="Helical" evidence="1">
    <location>
        <begin position="44"/>
        <end position="61"/>
    </location>
</feature>
<dbReference type="RefSeq" id="WP_018372119.1">
    <property type="nucleotide sequence ID" value="NZ_UHFR01000005.1"/>
</dbReference>
<evidence type="ECO:0000313" key="3">
    <source>
        <dbReference type="Proteomes" id="UP000254634"/>
    </source>
</evidence>
<organism evidence="2 3">
    <name type="scientific">Streptococcus massiliensis</name>
    <dbReference type="NCBI Taxonomy" id="313439"/>
    <lineage>
        <taxon>Bacteria</taxon>
        <taxon>Bacillati</taxon>
        <taxon>Bacillota</taxon>
        <taxon>Bacilli</taxon>
        <taxon>Lactobacillales</taxon>
        <taxon>Streptococcaceae</taxon>
        <taxon>Streptococcus</taxon>
    </lineage>
</organism>